<organism evidence="1 2">
    <name type="scientific">Bradyrhizobium japonicum</name>
    <dbReference type="NCBI Taxonomy" id="375"/>
    <lineage>
        <taxon>Bacteria</taxon>
        <taxon>Pseudomonadati</taxon>
        <taxon>Pseudomonadota</taxon>
        <taxon>Alphaproteobacteria</taxon>
        <taxon>Hyphomicrobiales</taxon>
        <taxon>Nitrobacteraceae</taxon>
        <taxon>Bradyrhizobium</taxon>
    </lineage>
</organism>
<dbReference type="EMBL" id="JRPN01000042">
    <property type="protein sequence ID" value="KGT73705.1"/>
    <property type="molecule type" value="Genomic_DNA"/>
</dbReference>
<reference evidence="1 2" key="1">
    <citation type="submission" date="2014-09" db="EMBL/GenBank/DDBJ databases">
        <title>Draft genome of Bradyrhizobium japonicum Is-34.</title>
        <authorList>
            <person name="Tsurumaru H."/>
            <person name="Yamakawa T."/>
            <person name="Hashimoto S."/>
            <person name="Okizaki K."/>
            <person name="Kanesaki Y."/>
            <person name="Yoshikawa H."/>
            <person name="Yajima S."/>
        </authorList>
    </citation>
    <scope>NUCLEOTIDE SEQUENCE [LARGE SCALE GENOMIC DNA]</scope>
    <source>
        <strain evidence="1 2">Is-34</strain>
    </source>
</reference>
<sequence>MKAFSPTGSEIVATADLIPGNAWCEITGRNPDGSLEFNHMDETKVCWDGQHTTTDARGKSLFVAHDGTEWPEDSISLEGEALRPMPAPDAASPLTEPERQHLLMAVESSLRHARAAADGAWIPRWEALADRLKAHTPPAAPSWESIAETHRDAMRAEMTTDDGTQNEALARAADAVASAIKAYAALLPPGAAAPSVAPSGVTVWTLTTDGDNMGIGTEAFATEAKALAAAREAADWL</sequence>
<protein>
    <submittedName>
        <fullName evidence="1">Uncharacterized protein</fullName>
    </submittedName>
</protein>
<evidence type="ECO:0000313" key="2">
    <source>
        <dbReference type="Proteomes" id="UP000030377"/>
    </source>
</evidence>
<evidence type="ECO:0000313" key="1">
    <source>
        <dbReference type="EMBL" id="KGT73705.1"/>
    </source>
</evidence>
<proteinExistence type="predicted"/>
<dbReference type="AlphaFoldDB" id="A0A0A3XHB8"/>
<accession>A0A0A3XHB8</accession>
<gene>
    <name evidence="1" type="ORF">MA20_42930</name>
</gene>
<name>A0A0A3XHB8_BRAJP</name>
<comment type="caution">
    <text evidence="1">The sequence shown here is derived from an EMBL/GenBank/DDBJ whole genome shotgun (WGS) entry which is preliminary data.</text>
</comment>
<dbReference type="Proteomes" id="UP000030377">
    <property type="component" value="Unassembled WGS sequence"/>
</dbReference>